<accession>A0AAV7UWQ4</accession>
<evidence type="ECO:0000313" key="1">
    <source>
        <dbReference type="EMBL" id="KAJ1193504.1"/>
    </source>
</evidence>
<dbReference type="EMBL" id="JANPWB010000004">
    <property type="protein sequence ID" value="KAJ1193504.1"/>
    <property type="molecule type" value="Genomic_DNA"/>
</dbReference>
<evidence type="ECO:0000313" key="2">
    <source>
        <dbReference type="Proteomes" id="UP001066276"/>
    </source>
</evidence>
<reference evidence="1" key="1">
    <citation type="journal article" date="2022" name="bioRxiv">
        <title>Sequencing and chromosome-scale assembly of the giantPleurodeles waltlgenome.</title>
        <authorList>
            <person name="Brown T."/>
            <person name="Elewa A."/>
            <person name="Iarovenko S."/>
            <person name="Subramanian E."/>
            <person name="Araus A.J."/>
            <person name="Petzold A."/>
            <person name="Susuki M."/>
            <person name="Suzuki K.-i.T."/>
            <person name="Hayashi T."/>
            <person name="Toyoda A."/>
            <person name="Oliveira C."/>
            <person name="Osipova E."/>
            <person name="Leigh N.D."/>
            <person name="Simon A."/>
            <person name="Yun M.H."/>
        </authorList>
    </citation>
    <scope>NUCLEOTIDE SEQUENCE</scope>
    <source>
        <strain evidence="1">20211129_DDA</strain>
        <tissue evidence="1">Liver</tissue>
    </source>
</reference>
<keyword evidence="2" id="KW-1185">Reference proteome</keyword>
<proteinExistence type="predicted"/>
<protein>
    <recommendedName>
        <fullName evidence="3">DNA-directed DNA polymerase</fullName>
    </recommendedName>
</protein>
<name>A0AAV7UWQ4_PLEWA</name>
<sequence length="383" mass="43916">MIPRGPPASDGPQAEDSEPVFLKSVRRRLSRDVFDAETFLENLSKLLQNKAQLLAYKTFRIVALVFMGCERGASRTLKSVMYSKIDFNTGATNMCLATSITGLLVDRATTDRVIMSMAAAAHEVLQLPANRLVAFGDLALFENHFAVTVKVLYYSSSWKYFTTNEHVKNKTVYVLHHENHFYGILNLNSFLGAKYVCEHCEHIYNNQTRHQCETHCKMCQRDGWVNNDAQKVNCSTCEMFGRSQDCLNVHTSLAQCVHKSDCRACRCYMAEDHDCKGMQCPRCKAYFISGIAHKCYMLEGFPQKKTEDYIVFDIECTQETAVHKPNYIYAHHLTADENWEFEGRSCVNDFLNTFMQPKYHEYTMLAYNSKAYDSFFFSLGPDL</sequence>
<dbReference type="AlphaFoldDB" id="A0AAV7UWQ4"/>
<comment type="caution">
    <text evidence="1">The sequence shown here is derived from an EMBL/GenBank/DDBJ whole genome shotgun (WGS) entry which is preliminary data.</text>
</comment>
<organism evidence="1 2">
    <name type="scientific">Pleurodeles waltl</name>
    <name type="common">Iberian ribbed newt</name>
    <dbReference type="NCBI Taxonomy" id="8319"/>
    <lineage>
        <taxon>Eukaryota</taxon>
        <taxon>Metazoa</taxon>
        <taxon>Chordata</taxon>
        <taxon>Craniata</taxon>
        <taxon>Vertebrata</taxon>
        <taxon>Euteleostomi</taxon>
        <taxon>Amphibia</taxon>
        <taxon>Batrachia</taxon>
        <taxon>Caudata</taxon>
        <taxon>Salamandroidea</taxon>
        <taxon>Salamandridae</taxon>
        <taxon>Pleurodelinae</taxon>
        <taxon>Pleurodeles</taxon>
    </lineage>
</organism>
<evidence type="ECO:0008006" key="3">
    <source>
        <dbReference type="Google" id="ProtNLM"/>
    </source>
</evidence>
<dbReference type="Proteomes" id="UP001066276">
    <property type="component" value="Chromosome 2_2"/>
</dbReference>
<gene>
    <name evidence="1" type="ORF">NDU88_002801</name>
</gene>